<reference evidence="4" key="1">
    <citation type="submission" date="2022-11" db="EMBL/GenBank/DDBJ databases">
        <authorList>
            <person name="Hyden B.L."/>
            <person name="Feng K."/>
            <person name="Yates T."/>
            <person name="Jawdy S."/>
            <person name="Smart L.B."/>
            <person name="Muchero W."/>
        </authorList>
    </citation>
    <scope>NUCLEOTIDE SEQUENCE</scope>
    <source>
        <tissue evidence="4">Shoot tip</tissue>
    </source>
</reference>
<gene>
    <name evidence="4" type="ORF">OIU79_028150</name>
</gene>
<dbReference type="Pfam" id="PF00139">
    <property type="entry name" value="Lectin_legB"/>
    <property type="match status" value="1"/>
</dbReference>
<evidence type="ECO:0000259" key="3">
    <source>
        <dbReference type="Pfam" id="PF00139"/>
    </source>
</evidence>
<dbReference type="PANTHER" id="PTHR32401">
    <property type="entry name" value="CONCANAVALIN A-LIKE LECTIN FAMILY PROTEIN"/>
    <property type="match status" value="1"/>
</dbReference>
<feature type="domain" description="Legume lectin" evidence="3">
    <location>
        <begin position="4"/>
        <end position="194"/>
    </location>
</feature>
<dbReference type="Gene3D" id="2.60.120.200">
    <property type="match status" value="1"/>
</dbReference>
<sequence>MEVKKDLTTHGASIIKSSGLLRLTNKTRNVVGQAFYYTPIQMLNTSSNSSPNASSFSTTFVFQIVSPKGKGGFGLAFTLAPSNQLPRAAAGHYLGLFNSSNDGNSSNHIFAVEFDTVNGFNDSADSEGNHVGININSMFSRSMEVAAYRETDHPDREKNLMLESGERIQAWIEYDGATRLVNVTIGPVGERQTESPTHH</sequence>
<dbReference type="GO" id="GO:0030246">
    <property type="term" value="F:carbohydrate binding"/>
    <property type="evidence" value="ECO:0007669"/>
    <property type="project" value="UniProtKB-KW"/>
</dbReference>
<dbReference type="InterPro" id="IPR050258">
    <property type="entry name" value="Leguminous_Lectin"/>
</dbReference>
<dbReference type="PANTHER" id="PTHR32401:SF50">
    <property type="entry name" value="OS07G0133000 PROTEIN"/>
    <property type="match status" value="1"/>
</dbReference>
<accession>A0A9Q0VVV0</accession>
<comment type="caution">
    <text evidence="4">The sequence shown here is derived from an EMBL/GenBank/DDBJ whole genome shotgun (WGS) entry which is preliminary data.</text>
</comment>
<organism evidence="4 5">
    <name type="scientific">Salix purpurea</name>
    <name type="common">Purple osier willow</name>
    <dbReference type="NCBI Taxonomy" id="77065"/>
    <lineage>
        <taxon>Eukaryota</taxon>
        <taxon>Viridiplantae</taxon>
        <taxon>Streptophyta</taxon>
        <taxon>Embryophyta</taxon>
        <taxon>Tracheophyta</taxon>
        <taxon>Spermatophyta</taxon>
        <taxon>Magnoliopsida</taxon>
        <taxon>eudicotyledons</taxon>
        <taxon>Gunneridae</taxon>
        <taxon>Pentapetalae</taxon>
        <taxon>rosids</taxon>
        <taxon>fabids</taxon>
        <taxon>Malpighiales</taxon>
        <taxon>Salicaceae</taxon>
        <taxon>Saliceae</taxon>
        <taxon>Salix</taxon>
    </lineage>
</organism>
<reference evidence="4" key="2">
    <citation type="journal article" date="2023" name="Int. J. Mol. Sci.">
        <title>De Novo Assembly and Annotation of 11 Diverse Shrub Willow (Salix) Genomes Reveals Novel Gene Organization in Sex-Linked Regions.</title>
        <authorList>
            <person name="Hyden B."/>
            <person name="Feng K."/>
            <person name="Yates T.B."/>
            <person name="Jawdy S."/>
            <person name="Cereghino C."/>
            <person name="Smart L.B."/>
            <person name="Muchero W."/>
        </authorList>
    </citation>
    <scope>NUCLEOTIDE SEQUENCE</scope>
    <source>
        <tissue evidence="4">Shoot tip</tissue>
    </source>
</reference>
<name>A0A9Q0VVV0_SALPP</name>
<proteinExistence type="inferred from homology"/>
<protein>
    <recommendedName>
        <fullName evidence="3">Legume lectin domain-containing protein</fullName>
    </recommendedName>
</protein>
<dbReference type="EMBL" id="JAPFFK010000007">
    <property type="protein sequence ID" value="KAJ6755677.1"/>
    <property type="molecule type" value="Genomic_DNA"/>
</dbReference>
<keyword evidence="2" id="KW-0430">Lectin</keyword>
<evidence type="ECO:0000313" key="5">
    <source>
        <dbReference type="Proteomes" id="UP001151532"/>
    </source>
</evidence>
<dbReference type="OrthoDB" id="543442at2759"/>
<dbReference type="InterPro" id="IPR001220">
    <property type="entry name" value="Legume_lectin_dom"/>
</dbReference>
<dbReference type="SUPFAM" id="SSF49899">
    <property type="entry name" value="Concanavalin A-like lectins/glucanases"/>
    <property type="match status" value="1"/>
</dbReference>
<evidence type="ECO:0000313" key="4">
    <source>
        <dbReference type="EMBL" id="KAJ6755677.1"/>
    </source>
</evidence>
<evidence type="ECO:0000256" key="1">
    <source>
        <dbReference type="ARBA" id="ARBA00007606"/>
    </source>
</evidence>
<dbReference type="CDD" id="cd06899">
    <property type="entry name" value="lectin_legume_LecRK_Arcelin_ConA"/>
    <property type="match status" value="1"/>
</dbReference>
<dbReference type="InterPro" id="IPR013320">
    <property type="entry name" value="ConA-like_dom_sf"/>
</dbReference>
<dbReference type="Proteomes" id="UP001151532">
    <property type="component" value="Chromosome 16"/>
</dbReference>
<keyword evidence="5" id="KW-1185">Reference proteome</keyword>
<evidence type="ECO:0000256" key="2">
    <source>
        <dbReference type="ARBA" id="ARBA00022734"/>
    </source>
</evidence>
<dbReference type="AlphaFoldDB" id="A0A9Q0VVV0"/>
<comment type="similarity">
    <text evidence="1">Belongs to the leguminous lectin family.</text>
</comment>